<keyword evidence="9 11" id="KW-1133">Transmembrane helix</keyword>
<evidence type="ECO:0000256" key="3">
    <source>
        <dbReference type="ARBA" id="ARBA00022475"/>
    </source>
</evidence>
<feature type="transmembrane region" description="Helical" evidence="11">
    <location>
        <begin position="763"/>
        <end position="781"/>
    </location>
</feature>
<dbReference type="InterPro" id="IPR027417">
    <property type="entry name" value="P-loop_NTPase"/>
</dbReference>
<evidence type="ECO:0000256" key="8">
    <source>
        <dbReference type="ARBA" id="ARBA00022840"/>
    </source>
</evidence>
<dbReference type="InterPro" id="IPR001851">
    <property type="entry name" value="ABC_transp_permease"/>
</dbReference>
<dbReference type="RefSeq" id="WP_226747660.1">
    <property type="nucleotide sequence ID" value="NZ_JAJATZ010000002.1"/>
</dbReference>
<comment type="caution">
    <text evidence="13">The sequence shown here is derived from an EMBL/GenBank/DDBJ whole genome shotgun (WGS) entry which is preliminary data.</text>
</comment>
<evidence type="ECO:0000313" key="14">
    <source>
        <dbReference type="Proteomes" id="UP001138961"/>
    </source>
</evidence>
<evidence type="ECO:0000256" key="11">
    <source>
        <dbReference type="SAM" id="Phobius"/>
    </source>
</evidence>
<dbReference type="PANTHER" id="PTHR43790:SF9">
    <property type="entry name" value="GALACTOFURANOSE TRANSPORTER ATP-BINDING PROTEIN YTFR"/>
    <property type="match status" value="1"/>
</dbReference>
<dbReference type="InterPro" id="IPR017871">
    <property type="entry name" value="ABC_transporter-like_CS"/>
</dbReference>
<keyword evidence="14" id="KW-1185">Reference proteome</keyword>
<accession>A0ABS8BSQ9</accession>
<proteinExistence type="predicted"/>
<dbReference type="SMART" id="SM00382">
    <property type="entry name" value="AAA"/>
    <property type="match status" value="2"/>
</dbReference>
<dbReference type="Proteomes" id="UP001138961">
    <property type="component" value="Unassembled WGS sequence"/>
</dbReference>
<feature type="transmembrane region" description="Helical" evidence="11">
    <location>
        <begin position="816"/>
        <end position="833"/>
    </location>
</feature>
<keyword evidence="7" id="KW-0547">Nucleotide-binding</keyword>
<dbReference type="Pfam" id="PF00005">
    <property type="entry name" value="ABC_tran"/>
    <property type="match status" value="2"/>
</dbReference>
<evidence type="ECO:0000256" key="7">
    <source>
        <dbReference type="ARBA" id="ARBA00022741"/>
    </source>
</evidence>
<dbReference type="Pfam" id="PF02653">
    <property type="entry name" value="BPD_transp_2"/>
    <property type="match status" value="1"/>
</dbReference>
<dbReference type="PROSITE" id="PS00211">
    <property type="entry name" value="ABC_TRANSPORTER_1"/>
    <property type="match status" value="1"/>
</dbReference>
<name>A0ABS8BSQ9_9RHOB</name>
<dbReference type="CDD" id="cd03215">
    <property type="entry name" value="ABC_Carb_Monos_II"/>
    <property type="match status" value="1"/>
</dbReference>
<feature type="domain" description="ABC transporter" evidence="12">
    <location>
        <begin position="22"/>
        <end position="254"/>
    </location>
</feature>
<dbReference type="PROSITE" id="PS50893">
    <property type="entry name" value="ABC_TRANSPORTER_2"/>
    <property type="match status" value="2"/>
</dbReference>
<protein>
    <submittedName>
        <fullName evidence="13">ATP-binding cassette domain-containing protein</fullName>
    </submittedName>
</protein>
<feature type="transmembrane region" description="Helical" evidence="11">
    <location>
        <begin position="639"/>
        <end position="662"/>
    </location>
</feature>
<evidence type="ECO:0000256" key="1">
    <source>
        <dbReference type="ARBA" id="ARBA00004651"/>
    </source>
</evidence>
<organism evidence="13 14">
    <name type="scientific">Loktanella gaetbuli</name>
    <dbReference type="NCBI Taxonomy" id="2881335"/>
    <lineage>
        <taxon>Bacteria</taxon>
        <taxon>Pseudomonadati</taxon>
        <taxon>Pseudomonadota</taxon>
        <taxon>Alphaproteobacteria</taxon>
        <taxon>Rhodobacterales</taxon>
        <taxon>Roseobacteraceae</taxon>
        <taxon>Loktanella</taxon>
    </lineage>
</organism>
<dbReference type="PANTHER" id="PTHR43790">
    <property type="entry name" value="CARBOHYDRATE TRANSPORT ATP-BINDING PROTEIN MG119-RELATED"/>
    <property type="match status" value="1"/>
</dbReference>
<keyword evidence="5 11" id="KW-0812">Transmembrane</keyword>
<comment type="subcellular location">
    <subcellularLocation>
        <location evidence="1">Cell membrane</location>
        <topology evidence="1">Multi-pass membrane protein</topology>
    </subcellularLocation>
</comment>
<keyword evidence="6" id="KW-0677">Repeat</keyword>
<keyword evidence="4" id="KW-0762">Sugar transport</keyword>
<evidence type="ECO:0000256" key="2">
    <source>
        <dbReference type="ARBA" id="ARBA00022448"/>
    </source>
</evidence>
<dbReference type="CDD" id="cd03216">
    <property type="entry name" value="ABC_Carb_Monos_I"/>
    <property type="match status" value="1"/>
</dbReference>
<evidence type="ECO:0000256" key="4">
    <source>
        <dbReference type="ARBA" id="ARBA00022597"/>
    </source>
</evidence>
<dbReference type="GO" id="GO:0005524">
    <property type="term" value="F:ATP binding"/>
    <property type="evidence" value="ECO:0007669"/>
    <property type="project" value="UniProtKB-KW"/>
</dbReference>
<keyword evidence="10 11" id="KW-0472">Membrane</keyword>
<keyword evidence="3" id="KW-1003">Cell membrane</keyword>
<feature type="transmembrane region" description="Helical" evidence="11">
    <location>
        <begin position="532"/>
        <end position="549"/>
    </location>
</feature>
<feature type="transmembrane region" description="Helical" evidence="11">
    <location>
        <begin position="732"/>
        <end position="757"/>
    </location>
</feature>
<evidence type="ECO:0000259" key="12">
    <source>
        <dbReference type="PROSITE" id="PS50893"/>
    </source>
</evidence>
<evidence type="ECO:0000313" key="13">
    <source>
        <dbReference type="EMBL" id="MCB5198784.1"/>
    </source>
</evidence>
<dbReference type="InterPro" id="IPR003593">
    <property type="entry name" value="AAA+_ATPase"/>
</dbReference>
<feature type="transmembrane region" description="Helical" evidence="11">
    <location>
        <begin position="788"/>
        <end position="810"/>
    </location>
</feature>
<evidence type="ECO:0000256" key="6">
    <source>
        <dbReference type="ARBA" id="ARBA00022737"/>
    </source>
</evidence>
<dbReference type="SUPFAM" id="SSF52540">
    <property type="entry name" value="P-loop containing nucleoside triphosphate hydrolases"/>
    <property type="match status" value="2"/>
</dbReference>
<feature type="transmembrane region" description="Helical" evidence="11">
    <location>
        <begin position="682"/>
        <end position="703"/>
    </location>
</feature>
<dbReference type="InterPro" id="IPR003439">
    <property type="entry name" value="ABC_transporter-like_ATP-bd"/>
</dbReference>
<keyword evidence="2" id="KW-0813">Transport</keyword>
<reference evidence="13" key="1">
    <citation type="submission" date="2021-10" db="EMBL/GenBank/DDBJ databases">
        <title>Loktanella gaetbuli sp. nov., isolated from a tidal flat.</title>
        <authorList>
            <person name="Park S."/>
            <person name="Yoon J.-H."/>
        </authorList>
    </citation>
    <scope>NUCLEOTIDE SEQUENCE</scope>
    <source>
        <strain evidence="13">TSTF-M6</strain>
    </source>
</reference>
<feature type="domain" description="ABC transporter" evidence="12">
    <location>
        <begin position="267"/>
        <end position="503"/>
    </location>
</feature>
<evidence type="ECO:0000256" key="9">
    <source>
        <dbReference type="ARBA" id="ARBA00022989"/>
    </source>
</evidence>
<dbReference type="InterPro" id="IPR050107">
    <property type="entry name" value="ABC_carbohydrate_import_ATPase"/>
</dbReference>
<feature type="transmembrane region" description="Helical" evidence="11">
    <location>
        <begin position="612"/>
        <end position="632"/>
    </location>
</feature>
<keyword evidence="8 13" id="KW-0067">ATP-binding</keyword>
<evidence type="ECO:0000256" key="5">
    <source>
        <dbReference type="ARBA" id="ARBA00022692"/>
    </source>
</evidence>
<feature type="transmembrane region" description="Helical" evidence="11">
    <location>
        <begin position="555"/>
        <end position="575"/>
    </location>
</feature>
<gene>
    <name evidence="13" type="ORF">LGQ03_05985</name>
</gene>
<dbReference type="EMBL" id="JAJATZ010000002">
    <property type="protein sequence ID" value="MCB5198784.1"/>
    <property type="molecule type" value="Genomic_DNA"/>
</dbReference>
<dbReference type="CDD" id="cd06579">
    <property type="entry name" value="TM_PBP1_transp_AraH_like"/>
    <property type="match status" value="1"/>
</dbReference>
<sequence length="841" mass="88419">MTVIDTITASETGHNPVTAPALRLTGVTKYFASVAALVDVSVDIYPGEVHAILGENGAGKSTLMNIISGVLQPSEGKLEVAGDPVSPMTPSRSTELGISIAYQHPAVLNDLTVLENLRVALPDEVFAGGDSLKIARDMLDAVGLHVPLNARAADLPVPQRHLLEIAKALAVQPRILIMDEPTAALDQDATDMLFARIRALAAQGTAVIYITHRMAELRQIADRVTVLRDGRMRGTSLANDVTDQALLDMIVGRSLVSAFPPKATGAAATINFAVRGLTGKNFSDVSFDVGRGRIIGIAGVDGNGQAELMRALAGLLPYTGQVLLNGDALKADTLSRTAAYMPADRHEEGLATDLTVRENATFTALDRFASGGVMNRSRELADVRDIFGQLAVKTPGLDAKVLSLSGGNQQKIVMSRALLSRPGYIIADQPTQGVDVGARFEIYRILREVSDAGTPVIVNSSDAAELEGLCDTVVVMSRGRVAQVLEGDAITEERIVGAAVQAETHAPNMGEPTVQVQKSRGGWRHLVQSDNATAIPLAAVIVLLGLYVFGQNANYLSAFNISNILLLATALGFIAMGQTIALLMGGIDLSVGPLAGFLVVVGSFFINDGQGASTIALGFVLMFACAAVVGAVNGSLMRYANFTPIAATLAMYIGLQGLSFVLRDGPGGYINFTVMDWLTWKLGPIPVAFIVLIVFGITAEILLRRSRGGWQLRAVGSEEGAARRLGVRVDRVFILGYVAVSLLTACGAVMLMAQIGVGDPSQGITYTLSSITAVVLGGTSLRGGRGTFIGTILGAVLLTEVLNAVSFLGLSQAYQYFFQGALIVVAALIYATARSRAEAPA</sequence>
<dbReference type="Gene3D" id="3.40.50.300">
    <property type="entry name" value="P-loop containing nucleotide triphosphate hydrolases"/>
    <property type="match status" value="2"/>
</dbReference>
<evidence type="ECO:0000256" key="10">
    <source>
        <dbReference type="ARBA" id="ARBA00023136"/>
    </source>
</evidence>